<feature type="compositionally biased region" description="Polar residues" evidence="3">
    <location>
        <begin position="1"/>
        <end position="11"/>
    </location>
</feature>
<dbReference type="Reactome" id="R-SSC-173623">
    <property type="pathway name" value="Classical antibody-mediated complement activation"/>
</dbReference>
<evidence type="ECO:0000313" key="5">
    <source>
        <dbReference type="Ensembl" id="ENSSSCP00000008758.6"/>
    </source>
</evidence>
<sequence>PRLHSPCQSALESRPPSPAGPVRALRIWKQFLSWYQQKPGQSPQLLIYGATNRASGVPDRFSGSGSGTDFTLKISRVEAEDAGVYYCQQNKESPPTSLPTTNPCVNGFGAGTKLELKRADAKPSVFIFPPSKEQLETQTVSVVCLLNSFFPREVNVKWKVDGVVQSSGILDSVTEQDSKDSTYSLSSTLSLPTSQYLSHNLYSCEVTHKTLASPLVKSFSRNECEA</sequence>
<dbReference type="Bgee" id="ENSSSCG00000036224">
    <property type="expression patterns" value="Expressed in spleen and 41 other cell types or tissues"/>
</dbReference>
<dbReference type="FunFam" id="2.60.40.10:FF:003579">
    <property type="match status" value="1"/>
</dbReference>
<dbReference type="Reactome" id="R-SSC-5690714">
    <property type="pathway name" value="CD22 mediated BCR regulation"/>
</dbReference>
<dbReference type="PANTHER" id="PTHR23267">
    <property type="entry name" value="IMMUNOGLOBULIN LIGHT CHAIN"/>
    <property type="match status" value="1"/>
</dbReference>
<dbReference type="Reactome" id="R-SSC-2871837">
    <property type="pathway name" value="FCERI mediated NF-kB activation"/>
</dbReference>
<dbReference type="Reactome" id="R-SSC-983695">
    <property type="pathway name" value="Antigen activates B Cell Receptor (BCR) leading to generation of second messengers"/>
</dbReference>
<dbReference type="GO" id="GO:0006955">
    <property type="term" value="P:immune response"/>
    <property type="evidence" value="ECO:0000318"/>
    <property type="project" value="GO_Central"/>
</dbReference>
<keyword evidence="1" id="KW-1015">Disulfide bond</keyword>
<name>F1STC5_PIG</name>
<dbReference type="Reactome" id="R-SSC-2029485">
    <property type="pathway name" value="Role of phospholipids in phagocytosis"/>
</dbReference>
<dbReference type="InterPro" id="IPR003597">
    <property type="entry name" value="Ig_C1-set"/>
</dbReference>
<evidence type="ECO:0000256" key="3">
    <source>
        <dbReference type="SAM" id="MobiDB-lite"/>
    </source>
</evidence>
<dbReference type="InterPro" id="IPR013783">
    <property type="entry name" value="Ig-like_fold"/>
</dbReference>
<organism evidence="5 6">
    <name type="scientific">Sus scrofa</name>
    <name type="common">Pig</name>
    <dbReference type="NCBI Taxonomy" id="9823"/>
    <lineage>
        <taxon>Eukaryota</taxon>
        <taxon>Metazoa</taxon>
        <taxon>Chordata</taxon>
        <taxon>Craniata</taxon>
        <taxon>Vertebrata</taxon>
        <taxon>Euteleostomi</taxon>
        <taxon>Mammalia</taxon>
        <taxon>Eutheria</taxon>
        <taxon>Laurasiatheria</taxon>
        <taxon>Artiodactyla</taxon>
        <taxon>Suina</taxon>
        <taxon>Suidae</taxon>
        <taxon>Sus</taxon>
    </lineage>
</organism>
<dbReference type="FunFam" id="2.60.40.10:FF:000283">
    <property type="entry name" value="Immunoglobulin kappa constant"/>
    <property type="match status" value="1"/>
</dbReference>
<dbReference type="InterPro" id="IPR036179">
    <property type="entry name" value="Ig-like_dom_sf"/>
</dbReference>
<dbReference type="PeptideAtlas" id="F1STC5"/>
<keyword evidence="2" id="KW-0393">Immunoglobulin domain</keyword>
<reference evidence="5" key="2">
    <citation type="journal article" date="2020" name="Gigascience">
        <title>An improved pig reference genome sequence to enable pig genetics and genomics research.</title>
        <authorList>
            <person name="Warr A."/>
            <person name="Affara N."/>
            <person name="Aken B."/>
            <person name="Beiki H."/>
            <person name="Bickhart D.M."/>
            <person name="Billis K."/>
            <person name="Chow W."/>
            <person name="Eory L."/>
            <person name="Finlayson H.A."/>
            <person name="Flicek P."/>
            <person name="Giron C.G."/>
            <person name="Griffin D.K."/>
            <person name="Hall R."/>
            <person name="Hannum G."/>
            <person name="Hourlier T."/>
            <person name="Howe K."/>
            <person name="Hume D.A."/>
            <person name="Izuogu O."/>
            <person name="Kim K."/>
            <person name="Koren S."/>
            <person name="Liu H."/>
            <person name="Manchanda N."/>
            <person name="Martin F.J."/>
            <person name="Nonneman D.J."/>
            <person name="O'Connor R.E."/>
            <person name="Phillippy A.M."/>
            <person name="Rohrer G.A."/>
            <person name="Rosen B.D."/>
            <person name="Rund L.A."/>
            <person name="Sargent C.A."/>
            <person name="Schook L.B."/>
            <person name="Schroeder S.G."/>
            <person name="Schwartz A.S."/>
            <person name="Skinner B.M."/>
            <person name="Talbot R."/>
            <person name="Tseng E."/>
            <person name="Tuggle C.K."/>
            <person name="Watson M."/>
            <person name="Smith T.P.L."/>
            <person name="Archibald A.L."/>
        </authorList>
    </citation>
    <scope>NUCLEOTIDE SEQUENCE [LARGE SCALE GENOMIC DNA]</scope>
    <source>
        <strain evidence="5">Duroc</strain>
    </source>
</reference>
<dbReference type="PROSITE" id="PS50835">
    <property type="entry name" value="IG_LIKE"/>
    <property type="match status" value="1"/>
</dbReference>
<dbReference type="ExpressionAtlas" id="F1STC5">
    <property type="expression patterns" value="baseline and differential"/>
</dbReference>
<feature type="region of interest" description="Disordered" evidence="3">
    <location>
        <begin position="1"/>
        <end position="20"/>
    </location>
</feature>
<dbReference type="Reactome" id="R-SSC-2871809">
    <property type="pathway name" value="FCERI mediated Ca+2 mobilization"/>
</dbReference>
<dbReference type="Pfam" id="PF07654">
    <property type="entry name" value="C1-set"/>
    <property type="match status" value="1"/>
</dbReference>
<proteinExistence type="evidence at protein level"/>
<dbReference type="Reactome" id="R-SSC-2029482">
    <property type="pathway name" value="Regulation of actin dynamics for phagocytic cup formation"/>
</dbReference>
<keyword evidence="6" id="KW-1185">Reference proteome</keyword>
<evidence type="ECO:0000259" key="4">
    <source>
        <dbReference type="PROSITE" id="PS50835"/>
    </source>
</evidence>
<dbReference type="InterPro" id="IPR013106">
    <property type="entry name" value="Ig_V-set"/>
</dbReference>
<reference evidence="5" key="3">
    <citation type="submission" date="2025-08" db="UniProtKB">
        <authorList>
            <consortium name="Ensembl"/>
        </authorList>
    </citation>
    <scope>IDENTIFICATION</scope>
</reference>
<dbReference type="SMART" id="SM00406">
    <property type="entry name" value="IGv"/>
    <property type="match status" value="1"/>
</dbReference>
<dbReference type="SMART" id="SM00407">
    <property type="entry name" value="IGc1"/>
    <property type="match status" value="1"/>
</dbReference>
<dbReference type="AlphaFoldDB" id="F1STC5"/>
<evidence type="ECO:0007829" key="7">
    <source>
        <dbReference type="PeptideAtlas" id="F1STC5"/>
    </source>
</evidence>
<dbReference type="Reactome" id="R-SSC-2168880">
    <property type="pathway name" value="Scavenging of heme from plasma"/>
</dbReference>
<dbReference type="Pfam" id="PF07686">
    <property type="entry name" value="V-set"/>
    <property type="match status" value="1"/>
</dbReference>
<dbReference type="Ensembl" id="ENSSSCT00000008984.6">
    <property type="protein sequence ID" value="ENSSSCP00000008758.6"/>
    <property type="gene ID" value="ENSSSCG00000036224.3"/>
</dbReference>
<dbReference type="Reactome" id="R-SSC-2454202">
    <property type="pathway name" value="Fc epsilon receptor (FCERI) signaling"/>
</dbReference>
<reference evidence="5" key="4">
    <citation type="submission" date="2025-09" db="UniProtKB">
        <authorList>
            <consortium name="Ensembl"/>
        </authorList>
    </citation>
    <scope>IDENTIFICATION</scope>
</reference>
<dbReference type="Proteomes" id="UP000008227">
    <property type="component" value="Chromosome 3"/>
</dbReference>
<dbReference type="SMR" id="F1STC5"/>
<dbReference type="InterPro" id="IPR003006">
    <property type="entry name" value="Ig/MHC_CS"/>
</dbReference>
<dbReference type="Reactome" id="R-SSC-2730905">
    <property type="pathway name" value="Role of LAT2/NTAL/LAB on calcium mobilization"/>
</dbReference>
<evidence type="ECO:0000256" key="1">
    <source>
        <dbReference type="ARBA" id="ARBA00023157"/>
    </source>
</evidence>
<dbReference type="Reactome" id="R-SSC-2029481">
    <property type="pathway name" value="FCGR activation"/>
</dbReference>
<dbReference type="PROSITE" id="PS00290">
    <property type="entry name" value="IG_MHC"/>
    <property type="match status" value="1"/>
</dbReference>
<dbReference type="InterPro" id="IPR007110">
    <property type="entry name" value="Ig-like_dom"/>
</dbReference>
<dbReference type="Gene3D" id="2.60.40.10">
    <property type="entry name" value="Immunoglobulins"/>
    <property type="match status" value="2"/>
</dbReference>
<protein>
    <recommendedName>
        <fullName evidence="4">Ig-like domain-containing protein</fullName>
    </recommendedName>
</protein>
<evidence type="ECO:0000313" key="6">
    <source>
        <dbReference type="Proteomes" id="UP000008227"/>
    </source>
</evidence>
<reference evidence="6" key="1">
    <citation type="submission" date="2009-11" db="EMBL/GenBank/DDBJ databases">
        <authorList>
            <consortium name="Porcine genome sequencing project"/>
        </authorList>
    </citation>
    <scope>NUCLEOTIDE SEQUENCE [LARGE SCALE GENOMIC DNA]</scope>
    <source>
        <strain evidence="6">Duroc</strain>
    </source>
</reference>
<dbReference type="FunCoup" id="F1STC5">
    <property type="interactions" value="3"/>
</dbReference>
<dbReference type="Reactome" id="R-SSC-198933">
    <property type="pathway name" value="Immunoregulatory interactions between a Lymphoid and a non-Lymphoid cell"/>
</dbReference>
<evidence type="ECO:0000256" key="2">
    <source>
        <dbReference type="ARBA" id="ARBA00023319"/>
    </source>
</evidence>
<dbReference type="Reactome" id="R-SSC-202733">
    <property type="pathway name" value="Cell surface interactions at the vascular wall"/>
</dbReference>
<dbReference type="GO" id="GO:0019814">
    <property type="term" value="C:immunoglobulin complex"/>
    <property type="evidence" value="ECO:0000318"/>
    <property type="project" value="GO_Central"/>
</dbReference>
<accession>F1STC5</accession>
<dbReference type="GeneTree" id="ENSGT00940000163478"/>
<feature type="domain" description="Ig-like" evidence="4">
    <location>
        <begin position="123"/>
        <end position="220"/>
    </location>
</feature>
<keyword evidence="7" id="KW-1267">Proteomics identification</keyword>
<dbReference type="SUPFAM" id="SSF48726">
    <property type="entry name" value="Immunoglobulin"/>
    <property type="match status" value="2"/>
</dbReference>
<dbReference type="Reactome" id="R-SSC-166663">
    <property type="pathway name" value="Initial triggering of complement"/>
</dbReference>
<dbReference type="Reactome" id="R-SSC-2871796">
    <property type="pathway name" value="FCERI mediated MAPK activation"/>
</dbReference>
<dbReference type="Reactome" id="R-SSC-977606">
    <property type="pathway name" value="Regulation of Complement cascade"/>
</dbReference>
<dbReference type="InterPro" id="IPR050150">
    <property type="entry name" value="IgV_Light_Chain"/>
</dbReference>